<comment type="caution">
    <text evidence="2">The sequence shown here is derived from an EMBL/GenBank/DDBJ whole genome shotgun (WGS) entry which is preliminary data.</text>
</comment>
<dbReference type="OrthoDB" id="7221400at2"/>
<proteinExistence type="predicted"/>
<dbReference type="Proteomes" id="UP000075377">
    <property type="component" value="Unassembled WGS sequence"/>
</dbReference>
<dbReference type="EMBL" id="LHZZ01000563">
    <property type="protein sequence ID" value="KXV75055.1"/>
    <property type="molecule type" value="Genomic_DNA"/>
</dbReference>
<evidence type="ECO:0000313" key="1">
    <source>
        <dbReference type="EMBL" id="KXV14240.1"/>
    </source>
</evidence>
<dbReference type="AlphaFoldDB" id="A0A149UIC3"/>
<name>A0A149UIC3_9PROT</name>
<protein>
    <submittedName>
        <fullName evidence="2">Uncharacterized protein</fullName>
    </submittedName>
</protein>
<evidence type="ECO:0000313" key="5">
    <source>
        <dbReference type="Proteomes" id="UP000075526"/>
    </source>
</evidence>
<evidence type="ECO:0000313" key="3">
    <source>
        <dbReference type="EMBL" id="KXV75055.1"/>
    </source>
</evidence>
<reference evidence="4 5" key="1">
    <citation type="submission" date="2015-06" db="EMBL/GenBank/DDBJ databases">
        <title>Improved classification and identification of acetic acid bacteria using matrix-assisted laser desorption/ionization time-of-flight mass spectrometry; Gluconobacter nephelii and Gluconobacter uchimurae are later heterotypic synonyms of Gluconobacter japonicus and Gluconobacter oxydans, respectively.</title>
        <authorList>
            <person name="Li L."/>
            <person name="Cleenwerck I."/>
            <person name="De Vuyst L."/>
            <person name="Vandamme P."/>
        </authorList>
    </citation>
    <scope>NUCLEOTIDE SEQUENCE [LARGE SCALE GENOMIC DNA]</scope>
    <source>
        <strain evidence="1 5">LMG 1552</strain>
        <strain evidence="3 6">LMG 1604</strain>
        <strain evidence="2 4">LMG 1699</strain>
    </source>
</reference>
<evidence type="ECO:0000313" key="4">
    <source>
        <dbReference type="Proteomes" id="UP000075377"/>
    </source>
</evidence>
<accession>A0A149UIC3</accession>
<dbReference type="RefSeq" id="WP_043552145.1">
    <property type="nucleotide sequence ID" value="NZ_JBDNRO010000001.1"/>
</dbReference>
<sequence>MTMSATNKLTTYAVIDPGPNVLLEVMKAASPIAAVKKIEEKMRGPEYVAARSYDLGGEESLDGSDPVYLVYDLTDAELDDEGLTGEDAGLVRAQADEAGVVVSSAKG</sequence>
<dbReference type="EMBL" id="LHZX01000317">
    <property type="protein sequence ID" value="KXV67730.1"/>
    <property type="molecule type" value="Genomic_DNA"/>
</dbReference>
<gene>
    <name evidence="1" type="ORF">AD933_13405</name>
    <name evidence="2" type="ORF">AD951_14575</name>
    <name evidence="3" type="ORF">AD953_09120</name>
</gene>
<evidence type="ECO:0000313" key="2">
    <source>
        <dbReference type="EMBL" id="KXV67730.1"/>
    </source>
</evidence>
<dbReference type="Proteomes" id="UP000075538">
    <property type="component" value="Unassembled WGS sequence"/>
</dbReference>
<dbReference type="Proteomes" id="UP000075526">
    <property type="component" value="Unassembled WGS sequence"/>
</dbReference>
<evidence type="ECO:0000313" key="6">
    <source>
        <dbReference type="Proteomes" id="UP000075538"/>
    </source>
</evidence>
<organism evidence="2 4">
    <name type="scientific">Acetobacter malorum</name>
    <dbReference type="NCBI Taxonomy" id="178901"/>
    <lineage>
        <taxon>Bacteria</taxon>
        <taxon>Pseudomonadati</taxon>
        <taxon>Pseudomonadota</taxon>
        <taxon>Alphaproteobacteria</taxon>
        <taxon>Acetobacterales</taxon>
        <taxon>Acetobacteraceae</taxon>
        <taxon>Acetobacter</taxon>
    </lineage>
</organism>
<dbReference type="PATRIC" id="fig|178901.13.peg.116"/>
<dbReference type="EMBL" id="LHZF01000174">
    <property type="protein sequence ID" value="KXV14240.1"/>
    <property type="molecule type" value="Genomic_DNA"/>
</dbReference>